<dbReference type="InterPro" id="IPR051209">
    <property type="entry name" value="FAD-bind_Monooxygenase_sf"/>
</dbReference>
<reference evidence="6 7" key="1">
    <citation type="submission" date="2015-08" db="EMBL/GenBank/DDBJ databases">
        <title>Genome sequencing of Penicillium nordicum.</title>
        <authorList>
            <person name="Nguyen H.D."/>
            <person name="Seifert K.A."/>
        </authorList>
    </citation>
    <scope>NUCLEOTIDE SEQUENCE [LARGE SCALE GENOMIC DNA]</scope>
    <source>
        <strain evidence="6 7">DAOMC 185683</strain>
    </source>
</reference>
<dbReference type="InterPro" id="IPR018247">
    <property type="entry name" value="EF_Hand_1_Ca_BS"/>
</dbReference>
<comment type="similarity">
    <text evidence="2">Belongs to the FAD-binding monooxygenase family.</text>
</comment>
<gene>
    <name evidence="6" type="ORF">ACN38_g5395</name>
</gene>
<keyword evidence="4" id="KW-0274">FAD</keyword>
<name>A0A0M9WG86_9EURO</name>
<dbReference type="AlphaFoldDB" id="A0A0M9WG86"/>
<sequence length="154" mass="17659">MEMSPFVWGRKASFSFLPIRFVGPNSPLANGSPILGIQATATFIYKWMEKMQTEGIRSFEVDDEVSEDWYKRGTIDGPVITIYGGYIFHLLEAVKNPRWKDFKMDRTAEAKINRLLYLGNGNTLREAKGGDIDATQTLDFDEFWNLFVLPQVHD</sequence>
<evidence type="ECO:0000256" key="4">
    <source>
        <dbReference type="ARBA" id="ARBA00022827"/>
    </source>
</evidence>
<organism evidence="6 7">
    <name type="scientific">Penicillium nordicum</name>
    <dbReference type="NCBI Taxonomy" id="229535"/>
    <lineage>
        <taxon>Eukaryota</taxon>
        <taxon>Fungi</taxon>
        <taxon>Dikarya</taxon>
        <taxon>Ascomycota</taxon>
        <taxon>Pezizomycotina</taxon>
        <taxon>Eurotiomycetes</taxon>
        <taxon>Eurotiomycetidae</taxon>
        <taxon>Eurotiales</taxon>
        <taxon>Aspergillaceae</taxon>
        <taxon>Penicillium</taxon>
    </lineage>
</organism>
<dbReference type="EMBL" id="LHQQ01000075">
    <property type="protein sequence ID" value="KOS43713.1"/>
    <property type="molecule type" value="Genomic_DNA"/>
</dbReference>
<dbReference type="OrthoDB" id="74360at2759"/>
<accession>A0A0M9WG86</accession>
<dbReference type="InterPro" id="IPR036188">
    <property type="entry name" value="FAD/NAD-bd_sf"/>
</dbReference>
<evidence type="ECO:0000256" key="2">
    <source>
        <dbReference type="ARBA" id="ARBA00010139"/>
    </source>
</evidence>
<evidence type="ECO:0000313" key="6">
    <source>
        <dbReference type="EMBL" id="KOS43713.1"/>
    </source>
</evidence>
<keyword evidence="3" id="KW-0285">Flavoprotein</keyword>
<dbReference type="PROSITE" id="PS00018">
    <property type="entry name" value="EF_HAND_1"/>
    <property type="match status" value="1"/>
</dbReference>
<dbReference type="PANTHER" id="PTHR42877:SF8">
    <property type="entry name" value="MONOOXYGENASE"/>
    <property type="match status" value="1"/>
</dbReference>
<proteinExistence type="inferred from homology"/>
<comment type="caution">
    <text evidence="6">The sequence shown here is derived from an EMBL/GenBank/DDBJ whole genome shotgun (WGS) entry which is preliminary data.</text>
</comment>
<dbReference type="Proteomes" id="UP000037696">
    <property type="component" value="Unassembled WGS sequence"/>
</dbReference>
<evidence type="ECO:0000256" key="3">
    <source>
        <dbReference type="ARBA" id="ARBA00022630"/>
    </source>
</evidence>
<keyword evidence="7" id="KW-1185">Reference proteome</keyword>
<evidence type="ECO:0000256" key="5">
    <source>
        <dbReference type="ARBA" id="ARBA00022946"/>
    </source>
</evidence>
<evidence type="ECO:0000313" key="7">
    <source>
        <dbReference type="Proteomes" id="UP000037696"/>
    </source>
</evidence>
<protein>
    <submittedName>
        <fullName evidence="6">Uncharacterized protein</fullName>
    </submittedName>
</protein>
<comment type="cofactor">
    <cofactor evidence="1">
        <name>FAD</name>
        <dbReference type="ChEBI" id="CHEBI:57692"/>
    </cofactor>
</comment>
<dbReference type="PANTHER" id="PTHR42877">
    <property type="entry name" value="L-ORNITHINE N(5)-MONOOXYGENASE-RELATED"/>
    <property type="match status" value="1"/>
</dbReference>
<keyword evidence="5" id="KW-0809">Transit peptide</keyword>
<dbReference type="Gene3D" id="3.50.50.60">
    <property type="entry name" value="FAD/NAD(P)-binding domain"/>
    <property type="match status" value="1"/>
</dbReference>
<dbReference type="CDD" id="cd00195">
    <property type="entry name" value="UBCc_UEV"/>
    <property type="match status" value="1"/>
</dbReference>
<evidence type="ECO:0000256" key="1">
    <source>
        <dbReference type="ARBA" id="ARBA00001974"/>
    </source>
</evidence>